<dbReference type="EMBL" id="SRHE01000430">
    <property type="protein sequence ID" value="TWW08980.1"/>
    <property type="molecule type" value="Genomic_DNA"/>
</dbReference>
<evidence type="ECO:0000313" key="1">
    <source>
        <dbReference type="EMBL" id="TWW08980.1"/>
    </source>
</evidence>
<sequence length="203" mass="20748">MQANQLGTAVSETVWTPAGNVTVNFPTSQKVLSFGGSATISVAGIFSISGTIQATKTDSDVIFIDIPQVEAALNVNGLQVFQIGGKARFSIGGEDGFQLLDIGLTTVNVFGVDISAVAGALPSLALPASTPPLPAELTTIVDGIDAAVLSRRKYIDVTFQSPGSSPLNIASILDASPEFTLSGGGVADAQVDAVQHLSGNTFR</sequence>
<feature type="non-terminal residue" evidence="1">
    <location>
        <position position="203"/>
    </location>
</feature>
<proteinExistence type="predicted"/>
<comment type="caution">
    <text evidence="1">The sequence shown here is derived from an EMBL/GenBank/DDBJ whole genome shotgun (WGS) entry which is preliminary data.</text>
</comment>
<protein>
    <submittedName>
        <fullName evidence="1">Uncharacterized protein</fullName>
    </submittedName>
</protein>
<name>A0A5C6M2J8_9PLAN</name>
<reference evidence="1 2" key="2">
    <citation type="submission" date="2019-08" db="EMBL/GenBank/DDBJ databases">
        <authorList>
            <person name="Henke P."/>
        </authorList>
    </citation>
    <scope>NUCLEOTIDE SEQUENCE [LARGE SCALE GENOMIC DNA]</scope>
    <source>
        <strain evidence="1">Phe10_nw2017</strain>
    </source>
</reference>
<accession>A0A5C6M2J8</accession>
<reference evidence="1 2" key="1">
    <citation type="submission" date="2019-08" db="EMBL/GenBank/DDBJ databases">
        <title>100 year-old enigma solved: identification of Planctomyces bekefii, the type genus and species of the phylum Planctomycetes.</title>
        <authorList>
            <person name="Svetlana D.N."/>
            <person name="Overmann J."/>
        </authorList>
    </citation>
    <scope>NUCLEOTIDE SEQUENCE [LARGE SCALE GENOMIC DNA]</scope>
    <source>
        <strain evidence="1">Phe10_nw2017</strain>
    </source>
</reference>
<keyword evidence="2" id="KW-1185">Reference proteome</keyword>
<organism evidence="1 2">
    <name type="scientific">Planctomyces bekefii</name>
    <dbReference type="NCBI Taxonomy" id="1653850"/>
    <lineage>
        <taxon>Bacteria</taxon>
        <taxon>Pseudomonadati</taxon>
        <taxon>Planctomycetota</taxon>
        <taxon>Planctomycetia</taxon>
        <taxon>Planctomycetales</taxon>
        <taxon>Planctomycetaceae</taxon>
        <taxon>Planctomyces</taxon>
    </lineage>
</organism>
<gene>
    <name evidence="1" type="ORF">E3A20_18900</name>
</gene>
<evidence type="ECO:0000313" key="2">
    <source>
        <dbReference type="Proteomes" id="UP000321083"/>
    </source>
</evidence>
<dbReference type="AlphaFoldDB" id="A0A5C6M2J8"/>
<dbReference type="Proteomes" id="UP000321083">
    <property type="component" value="Unassembled WGS sequence"/>
</dbReference>